<dbReference type="Gene3D" id="2.60.40.10">
    <property type="entry name" value="Immunoglobulins"/>
    <property type="match status" value="2"/>
</dbReference>
<evidence type="ECO:0000256" key="2">
    <source>
        <dbReference type="SAM" id="MobiDB-lite"/>
    </source>
</evidence>
<dbReference type="FunFam" id="2.60.40.10:FF:000065">
    <property type="entry name" value="roundabout homolog 1 isoform X3"/>
    <property type="match status" value="1"/>
</dbReference>
<name>A0A2I4AL85_AUSLI</name>
<dbReference type="Proteomes" id="UP000192220">
    <property type="component" value="Unplaced"/>
</dbReference>
<dbReference type="PROSITE" id="PS50853">
    <property type="entry name" value="FN3"/>
    <property type="match status" value="2"/>
</dbReference>
<keyword evidence="4" id="KW-1185">Reference proteome</keyword>
<dbReference type="GO" id="GO:0098609">
    <property type="term" value="P:cell-cell adhesion"/>
    <property type="evidence" value="ECO:0007669"/>
    <property type="project" value="TreeGrafter"/>
</dbReference>
<dbReference type="OrthoDB" id="8921048at2759"/>
<dbReference type="STRING" id="52670.A0A2I4AL85"/>
<dbReference type="SMART" id="SM00060">
    <property type="entry name" value="FN3"/>
    <property type="match status" value="2"/>
</dbReference>
<dbReference type="CDD" id="cd00063">
    <property type="entry name" value="FN3"/>
    <property type="match status" value="2"/>
</dbReference>
<keyword evidence="1" id="KW-1015">Disulfide bond</keyword>
<dbReference type="AlphaFoldDB" id="A0A2I4AL85"/>
<evidence type="ECO:0000313" key="4">
    <source>
        <dbReference type="Proteomes" id="UP000192220"/>
    </source>
</evidence>
<gene>
    <name evidence="5" type="primary">LOC106512113</name>
</gene>
<evidence type="ECO:0000313" key="5">
    <source>
        <dbReference type="RefSeq" id="XP_013856257.1"/>
    </source>
</evidence>
<dbReference type="PANTHER" id="PTHR44170:SF37">
    <property type="entry name" value="ROUNDABOUT GUIDANCE RECEPTOR 3"/>
    <property type="match status" value="1"/>
</dbReference>
<accession>A0A2I4AL85</accession>
<dbReference type="InParanoid" id="A0A2I4AL85"/>
<feature type="compositionally biased region" description="Polar residues" evidence="2">
    <location>
        <begin position="119"/>
        <end position="128"/>
    </location>
</feature>
<feature type="region of interest" description="Disordered" evidence="2">
    <location>
        <begin position="111"/>
        <end position="132"/>
    </location>
</feature>
<evidence type="ECO:0000256" key="1">
    <source>
        <dbReference type="ARBA" id="ARBA00023157"/>
    </source>
</evidence>
<proteinExistence type="predicted"/>
<dbReference type="RefSeq" id="XP_013856257.1">
    <property type="nucleotide sequence ID" value="XM_014000803.1"/>
</dbReference>
<dbReference type="InterPro" id="IPR036116">
    <property type="entry name" value="FN3_sf"/>
</dbReference>
<dbReference type="InterPro" id="IPR013783">
    <property type="entry name" value="Ig-like_fold"/>
</dbReference>
<evidence type="ECO:0000259" key="3">
    <source>
        <dbReference type="PROSITE" id="PS50853"/>
    </source>
</evidence>
<dbReference type="KEGG" id="alim:106512113"/>
<sequence>QGVDHRQVQRELGEVVVQLQDPVILKAGSIRVSWTVDRQSPYVQGYRLFYRPSGGSWHLHDINSPSERSTVLSSLLKGTEYELKIRPYFDEFQGRDSRTLLVRTTEEVPSAAPRDVTVKPSNSSSINVSWGPPPSEMQNGVIQEYRVWCVGSGRDNQTRYYINRTVDGNTLSTVLIGLTPGLLYQVEVAAVTSAGVGTRSQSVSVVISESTETRPAAGWTGVRCSCLLWNCGFLFDVFVDASRAFN</sequence>
<dbReference type="GeneID" id="106512113"/>
<dbReference type="FunFam" id="2.60.40.10:FF:000058">
    <property type="entry name" value="roundabout homolog 2 isoform X3"/>
    <property type="match status" value="1"/>
</dbReference>
<reference evidence="5" key="1">
    <citation type="submission" date="2025-08" db="UniProtKB">
        <authorList>
            <consortium name="RefSeq"/>
        </authorList>
    </citation>
    <scope>IDENTIFICATION</scope>
</reference>
<feature type="domain" description="Fibronectin type-III" evidence="3">
    <location>
        <begin position="15"/>
        <end position="107"/>
    </location>
</feature>
<dbReference type="PANTHER" id="PTHR44170">
    <property type="entry name" value="PROTEIN SIDEKICK"/>
    <property type="match status" value="1"/>
</dbReference>
<organism evidence="4 5">
    <name type="scientific">Austrofundulus limnaeus</name>
    <name type="common">Annual killifish</name>
    <dbReference type="NCBI Taxonomy" id="52670"/>
    <lineage>
        <taxon>Eukaryota</taxon>
        <taxon>Metazoa</taxon>
        <taxon>Chordata</taxon>
        <taxon>Craniata</taxon>
        <taxon>Vertebrata</taxon>
        <taxon>Euteleostomi</taxon>
        <taxon>Actinopterygii</taxon>
        <taxon>Neopterygii</taxon>
        <taxon>Teleostei</taxon>
        <taxon>Neoteleostei</taxon>
        <taxon>Acanthomorphata</taxon>
        <taxon>Ovalentaria</taxon>
        <taxon>Atherinomorphae</taxon>
        <taxon>Cyprinodontiformes</taxon>
        <taxon>Rivulidae</taxon>
        <taxon>Austrofundulus</taxon>
    </lineage>
</organism>
<feature type="domain" description="Fibronectin type-III" evidence="3">
    <location>
        <begin position="112"/>
        <end position="210"/>
    </location>
</feature>
<protein>
    <submittedName>
        <fullName evidence="5">Roundabout homolog 2</fullName>
    </submittedName>
</protein>
<dbReference type="Pfam" id="PF00041">
    <property type="entry name" value="fn3"/>
    <property type="match status" value="2"/>
</dbReference>
<feature type="non-terminal residue" evidence="5">
    <location>
        <position position="1"/>
    </location>
</feature>
<dbReference type="InterPro" id="IPR003961">
    <property type="entry name" value="FN3_dom"/>
</dbReference>
<dbReference type="SUPFAM" id="SSF49265">
    <property type="entry name" value="Fibronectin type III"/>
    <property type="match status" value="1"/>
</dbReference>